<sequence length="321" mass="35862">MPKTSRASASQGQYRSIPVAIADQTAQQHYYPITTTATMQSNIGPQRMTHMHQQAPSYIPNPPMQASAPQYIPQSAPIPISTRPSSGAWSPEDDITLMTARTQGQNWGQIQDAYFPSKTANACRKRHERLMDRRNSEDWDTLKFEALGKEYMAMRREIWSPLAERTGDKWAVVEAKVLGSGLKNLQSAARASTRRARLSASHDSQNAPASYTDDSAIGIEDLDGQDFSVSPDTDCGFDPTRQQQQMQMMGAQIHQQQQQQMMREQQQQQQQQQQHRQNRQYIGGGQVMQGRGHSHHNSLGSATSERNMGIPSIINRGPAGV</sequence>
<name>A0A1B8GS32_9PEZI</name>
<dbReference type="Gene3D" id="1.10.10.60">
    <property type="entry name" value="Homeodomain-like"/>
    <property type="match status" value="1"/>
</dbReference>
<gene>
    <name evidence="3" type="ORF">VE01_03620</name>
</gene>
<keyword evidence="4" id="KW-1185">Reference proteome</keyword>
<organism evidence="3 4">
    <name type="scientific">Pseudogymnoascus verrucosus</name>
    <dbReference type="NCBI Taxonomy" id="342668"/>
    <lineage>
        <taxon>Eukaryota</taxon>
        <taxon>Fungi</taxon>
        <taxon>Dikarya</taxon>
        <taxon>Ascomycota</taxon>
        <taxon>Pezizomycotina</taxon>
        <taxon>Leotiomycetes</taxon>
        <taxon>Thelebolales</taxon>
        <taxon>Thelebolaceae</taxon>
        <taxon>Pseudogymnoascus</taxon>
    </lineage>
</organism>
<dbReference type="Pfam" id="PF13921">
    <property type="entry name" value="Myb_DNA-bind_6"/>
    <property type="match status" value="1"/>
</dbReference>
<evidence type="ECO:0000313" key="4">
    <source>
        <dbReference type="Proteomes" id="UP000091956"/>
    </source>
</evidence>
<evidence type="ECO:0000256" key="1">
    <source>
        <dbReference type="SAM" id="MobiDB-lite"/>
    </source>
</evidence>
<dbReference type="GeneID" id="28837006"/>
<dbReference type="InterPro" id="IPR009057">
    <property type="entry name" value="Homeodomain-like_sf"/>
</dbReference>
<evidence type="ECO:0000313" key="3">
    <source>
        <dbReference type="EMBL" id="OBT98647.1"/>
    </source>
</evidence>
<dbReference type="EMBL" id="KV460216">
    <property type="protein sequence ID" value="OBT98647.1"/>
    <property type="molecule type" value="Genomic_DNA"/>
</dbReference>
<feature type="domain" description="Myb-like" evidence="2">
    <location>
        <begin position="81"/>
        <end position="131"/>
    </location>
</feature>
<accession>A0A1B8GS32</accession>
<dbReference type="OrthoDB" id="4151352at2759"/>
<reference evidence="3 4" key="1">
    <citation type="submission" date="2016-03" db="EMBL/GenBank/DDBJ databases">
        <title>Comparative genomics of Pseudogymnoascus destructans, the fungus causing white-nose syndrome of bats.</title>
        <authorList>
            <person name="Palmer J.M."/>
            <person name="Drees K.P."/>
            <person name="Foster J.T."/>
            <person name="Lindner D.L."/>
        </authorList>
    </citation>
    <scope>NUCLEOTIDE SEQUENCE [LARGE SCALE GENOMIC DNA]</scope>
    <source>
        <strain evidence="3 4">UAMH 10579</strain>
    </source>
</reference>
<feature type="region of interest" description="Disordered" evidence="1">
    <location>
        <begin position="193"/>
        <end position="321"/>
    </location>
</feature>
<dbReference type="Proteomes" id="UP000091956">
    <property type="component" value="Unassembled WGS sequence"/>
</dbReference>
<dbReference type="CDD" id="cd00167">
    <property type="entry name" value="SANT"/>
    <property type="match status" value="1"/>
</dbReference>
<dbReference type="PROSITE" id="PS50090">
    <property type="entry name" value="MYB_LIKE"/>
    <property type="match status" value="1"/>
</dbReference>
<feature type="compositionally biased region" description="Polar residues" evidence="1">
    <location>
        <begin position="202"/>
        <end position="213"/>
    </location>
</feature>
<dbReference type="STRING" id="342668.A0A1B8GS32"/>
<evidence type="ECO:0000259" key="2">
    <source>
        <dbReference type="PROSITE" id="PS50090"/>
    </source>
</evidence>
<dbReference type="AlphaFoldDB" id="A0A1B8GS32"/>
<dbReference type="InterPro" id="IPR001005">
    <property type="entry name" value="SANT/Myb"/>
</dbReference>
<proteinExistence type="predicted"/>
<dbReference type="RefSeq" id="XP_018132380.1">
    <property type="nucleotide sequence ID" value="XM_018273105.2"/>
</dbReference>
<protein>
    <recommendedName>
        <fullName evidence="2">Myb-like domain-containing protein</fullName>
    </recommendedName>
</protein>
<reference evidence="4" key="2">
    <citation type="journal article" date="2018" name="Nat. Commun.">
        <title>Extreme sensitivity to ultraviolet light in the fungal pathogen causing white-nose syndrome of bats.</title>
        <authorList>
            <person name="Palmer J.M."/>
            <person name="Drees K.P."/>
            <person name="Foster J.T."/>
            <person name="Lindner D.L."/>
        </authorList>
    </citation>
    <scope>NUCLEOTIDE SEQUENCE [LARGE SCALE GENOMIC DNA]</scope>
    <source>
        <strain evidence="4">UAMH 10579</strain>
    </source>
</reference>
<feature type="compositionally biased region" description="Low complexity" evidence="1">
    <location>
        <begin position="241"/>
        <end position="275"/>
    </location>
</feature>
<dbReference type="SUPFAM" id="SSF46689">
    <property type="entry name" value="Homeodomain-like"/>
    <property type="match status" value="1"/>
</dbReference>
<feature type="compositionally biased region" description="Polar residues" evidence="1">
    <location>
        <begin position="297"/>
        <end position="306"/>
    </location>
</feature>